<keyword evidence="5" id="KW-1185">Reference proteome</keyword>
<evidence type="ECO:0000259" key="3">
    <source>
        <dbReference type="PROSITE" id="PS51186"/>
    </source>
</evidence>
<evidence type="ECO:0000256" key="2">
    <source>
        <dbReference type="SAM" id="MobiDB-lite"/>
    </source>
</evidence>
<dbReference type="PANTHER" id="PTHR13947:SF37">
    <property type="entry name" value="LD18367P"/>
    <property type="match status" value="1"/>
</dbReference>
<dbReference type="PANTHER" id="PTHR13947">
    <property type="entry name" value="GNAT FAMILY N-ACETYLTRANSFERASE"/>
    <property type="match status" value="1"/>
</dbReference>
<proteinExistence type="predicted"/>
<evidence type="ECO:0000313" key="5">
    <source>
        <dbReference type="Proteomes" id="UP001500483"/>
    </source>
</evidence>
<dbReference type="Gene3D" id="3.40.630.30">
    <property type="match status" value="1"/>
</dbReference>
<dbReference type="InterPro" id="IPR016181">
    <property type="entry name" value="Acyl_CoA_acyltransferase"/>
</dbReference>
<reference evidence="5" key="1">
    <citation type="journal article" date="2019" name="Int. J. Syst. Evol. Microbiol.">
        <title>The Global Catalogue of Microorganisms (GCM) 10K type strain sequencing project: providing services to taxonomists for standard genome sequencing and annotation.</title>
        <authorList>
            <consortium name="The Broad Institute Genomics Platform"/>
            <consortium name="The Broad Institute Genome Sequencing Center for Infectious Disease"/>
            <person name="Wu L."/>
            <person name="Ma J."/>
        </authorList>
    </citation>
    <scope>NUCLEOTIDE SEQUENCE [LARGE SCALE GENOMIC DNA]</scope>
    <source>
        <strain evidence="5">JCM 9687</strain>
    </source>
</reference>
<evidence type="ECO:0000256" key="1">
    <source>
        <dbReference type="ARBA" id="ARBA00022679"/>
    </source>
</evidence>
<dbReference type="InterPro" id="IPR000182">
    <property type="entry name" value="GNAT_dom"/>
</dbReference>
<evidence type="ECO:0000313" key="4">
    <source>
        <dbReference type="EMBL" id="GAA3355197.1"/>
    </source>
</evidence>
<dbReference type="PROSITE" id="PS51186">
    <property type="entry name" value="GNAT"/>
    <property type="match status" value="1"/>
</dbReference>
<accession>A0ABP6RLX8</accession>
<comment type="caution">
    <text evidence="4">The sequence shown here is derived from an EMBL/GenBank/DDBJ whole genome shotgun (WGS) entry which is preliminary data.</text>
</comment>
<organism evidence="4 5">
    <name type="scientific">Saccharopolyspora gregorii</name>
    <dbReference type="NCBI Taxonomy" id="33914"/>
    <lineage>
        <taxon>Bacteria</taxon>
        <taxon>Bacillati</taxon>
        <taxon>Actinomycetota</taxon>
        <taxon>Actinomycetes</taxon>
        <taxon>Pseudonocardiales</taxon>
        <taxon>Pseudonocardiaceae</taxon>
        <taxon>Saccharopolyspora</taxon>
    </lineage>
</organism>
<sequence>MAAAHRESRSLATQAREPDGEHMDHQEEHRIGEYAVRRARPEDVEGARRVMLDTFYKEFGHGYHARWHSDVVDIEGAYLKNPRHALFVAVRDGEVAATTAIRSGGPRCPPHPEWLAARYGDGSTAQLFRVYVDRQHRRNGLASALVSMACDFVADTPEYSTIYLHTNPAIEGAAPFWRSAATEIYDAREDSRYSPSVHFEIPIPGRSSARPGEAAFAFPDVDYAG</sequence>
<name>A0ABP6RLX8_9PSEU</name>
<dbReference type="EMBL" id="BAAAYK010000038">
    <property type="protein sequence ID" value="GAA3355197.1"/>
    <property type="molecule type" value="Genomic_DNA"/>
</dbReference>
<keyword evidence="1" id="KW-0808">Transferase</keyword>
<dbReference type="Proteomes" id="UP001500483">
    <property type="component" value="Unassembled WGS sequence"/>
</dbReference>
<feature type="domain" description="N-acetyltransferase" evidence="3">
    <location>
        <begin position="34"/>
        <end position="204"/>
    </location>
</feature>
<dbReference type="SUPFAM" id="SSF55729">
    <property type="entry name" value="Acyl-CoA N-acyltransferases (Nat)"/>
    <property type="match status" value="1"/>
</dbReference>
<dbReference type="InterPro" id="IPR050769">
    <property type="entry name" value="NAT_camello-type"/>
</dbReference>
<feature type="compositionally biased region" description="Basic and acidic residues" evidence="2">
    <location>
        <begin position="16"/>
        <end position="26"/>
    </location>
</feature>
<dbReference type="Pfam" id="PF00583">
    <property type="entry name" value="Acetyltransf_1"/>
    <property type="match status" value="1"/>
</dbReference>
<gene>
    <name evidence="4" type="ORF">GCM10020366_14320</name>
</gene>
<dbReference type="CDD" id="cd04301">
    <property type="entry name" value="NAT_SF"/>
    <property type="match status" value="1"/>
</dbReference>
<feature type="region of interest" description="Disordered" evidence="2">
    <location>
        <begin position="1"/>
        <end position="26"/>
    </location>
</feature>
<protein>
    <submittedName>
        <fullName evidence="4">GNAT family N-acetyltransferase</fullName>
    </submittedName>
</protein>